<dbReference type="Pfam" id="PF03374">
    <property type="entry name" value="ANT"/>
    <property type="match status" value="1"/>
</dbReference>
<sequence length="285" mass="31997">MRKPPAAATADGLSIPSSEKEVNVTDSNALAVVGEMFEYDELNTIRTVDIDGRRWAVAADICRTLDIKDVRQAVERLDEADRCSTPIRSGKQNRRMWCVSQDGATDLVLESRKPEAKKFRRFLTHEVWPSIRDTGSYNSAPALTGAELMAAALVEANKTLAVKDAAIAELAPKAAYVDEFVTDSDLLSFRTVASTLGVAENELRKLLITNNWIYVETASRWSESKQVKETINRYSEYSHKKSYFRRIEEHKAPRFRGEVMHTLKITPPGAHAIARCLPRWIEEAA</sequence>
<protein>
    <submittedName>
        <fullName evidence="2">Putative antirepressor</fullName>
    </submittedName>
</protein>
<dbReference type="RefSeq" id="YP_005087087.1">
    <property type="nucleotide sequence ID" value="NC_016652.1"/>
</dbReference>
<dbReference type="Proteomes" id="UP000005427">
    <property type="component" value="Segment"/>
</dbReference>
<accession>G9FGY6</accession>
<dbReference type="InterPro" id="IPR003497">
    <property type="entry name" value="BRO_N_domain"/>
</dbReference>
<evidence type="ECO:0000313" key="3">
    <source>
        <dbReference type="Proteomes" id="UP000005427"/>
    </source>
</evidence>
<dbReference type="Pfam" id="PF02498">
    <property type="entry name" value="Bro-N"/>
    <property type="match status" value="1"/>
</dbReference>
<reference evidence="2 3" key="1">
    <citation type="submission" date="2011-06" db="EMBL/GenBank/DDBJ databases">
        <title>Two lysogenic phages can combine to generate a single lytic phage.</title>
        <authorList>
            <person name="Petrovski S."/>
        </authorList>
    </citation>
    <scope>NUCLEOTIDE SEQUENCE [LARGE SCALE GENOMIC DNA]</scope>
</reference>
<dbReference type="PANTHER" id="PTHR36180:SF2">
    <property type="entry name" value="BRO FAMILY PROTEIN"/>
    <property type="match status" value="1"/>
</dbReference>
<dbReference type="PANTHER" id="PTHR36180">
    <property type="entry name" value="DNA-BINDING PROTEIN-RELATED-RELATED"/>
    <property type="match status" value="1"/>
</dbReference>
<dbReference type="OrthoDB" id="5682at10239"/>
<evidence type="ECO:0000259" key="1">
    <source>
        <dbReference type="PROSITE" id="PS51750"/>
    </source>
</evidence>
<dbReference type="GO" id="GO:0003677">
    <property type="term" value="F:DNA binding"/>
    <property type="evidence" value="ECO:0007669"/>
    <property type="project" value="InterPro"/>
</dbReference>
<dbReference type="PROSITE" id="PS51750">
    <property type="entry name" value="BRO_N"/>
    <property type="match status" value="1"/>
</dbReference>
<proteinExistence type="predicted"/>
<organism evidence="2 3">
    <name type="scientific">Rhodococcus phage REQ2</name>
    <dbReference type="NCBI Taxonomy" id="1109713"/>
    <lineage>
        <taxon>Viruses</taxon>
        <taxon>Duplodnaviria</taxon>
        <taxon>Heunggongvirae</taxon>
        <taxon>Uroviricota</taxon>
        <taxon>Caudoviricetes</taxon>
        <taxon>Caudoviricetes incertae sedis</taxon>
        <taxon>Melbournevirus</taxon>
        <taxon>Melbournevirus REQ2</taxon>
    </lineage>
</organism>
<dbReference type="InterPro" id="IPR005039">
    <property type="entry name" value="Ant_C"/>
</dbReference>
<dbReference type="EMBL" id="JN116823">
    <property type="protein sequence ID" value="AEV51897.1"/>
    <property type="molecule type" value="Genomic_DNA"/>
</dbReference>
<dbReference type="KEGG" id="vg:11541289"/>
<dbReference type="GeneID" id="11541289"/>
<dbReference type="SMART" id="SM01040">
    <property type="entry name" value="Bro-N"/>
    <property type="match status" value="1"/>
</dbReference>
<keyword evidence="3" id="KW-1185">Reference proteome</keyword>
<name>G9FGY6_9CAUD</name>
<feature type="domain" description="Bro-N" evidence="1">
    <location>
        <begin position="30"/>
        <end position="135"/>
    </location>
</feature>
<evidence type="ECO:0000313" key="2">
    <source>
        <dbReference type="EMBL" id="AEV51897.1"/>
    </source>
</evidence>